<feature type="domain" description="Histidine kinase" evidence="11">
    <location>
        <begin position="125"/>
        <end position="310"/>
    </location>
</feature>
<evidence type="ECO:0000313" key="12">
    <source>
        <dbReference type="EMBL" id="SIT90847.1"/>
    </source>
</evidence>
<dbReference type="InterPro" id="IPR036890">
    <property type="entry name" value="HATPase_C_sf"/>
</dbReference>
<organism evidence="12 13">
    <name type="scientific">Yoonia rosea</name>
    <dbReference type="NCBI Taxonomy" id="287098"/>
    <lineage>
        <taxon>Bacteria</taxon>
        <taxon>Pseudomonadati</taxon>
        <taxon>Pseudomonadota</taxon>
        <taxon>Alphaproteobacteria</taxon>
        <taxon>Rhodobacterales</taxon>
        <taxon>Paracoccaceae</taxon>
        <taxon>Yoonia</taxon>
    </lineage>
</organism>
<dbReference type="PRINTS" id="PR00344">
    <property type="entry name" value="BCTRLSENSOR"/>
</dbReference>
<keyword evidence="8 12" id="KW-0418">Kinase</keyword>
<feature type="transmembrane region" description="Helical" evidence="10">
    <location>
        <begin position="12"/>
        <end position="35"/>
    </location>
</feature>
<dbReference type="PANTHER" id="PTHR44936">
    <property type="entry name" value="SENSOR PROTEIN CREC"/>
    <property type="match status" value="1"/>
</dbReference>
<evidence type="ECO:0000256" key="2">
    <source>
        <dbReference type="ARBA" id="ARBA00004651"/>
    </source>
</evidence>
<dbReference type="EC" id="2.7.13.3" evidence="3"/>
<dbReference type="GO" id="GO:0005886">
    <property type="term" value="C:plasma membrane"/>
    <property type="evidence" value="ECO:0007669"/>
    <property type="project" value="UniProtKB-SubCell"/>
</dbReference>
<keyword evidence="4" id="KW-1003">Cell membrane</keyword>
<evidence type="ECO:0000256" key="1">
    <source>
        <dbReference type="ARBA" id="ARBA00000085"/>
    </source>
</evidence>
<dbReference type="SUPFAM" id="SSF55874">
    <property type="entry name" value="ATPase domain of HSP90 chaperone/DNA topoisomerase II/histidine kinase"/>
    <property type="match status" value="1"/>
</dbReference>
<dbReference type="InterPro" id="IPR050980">
    <property type="entry name" value="2C_sensor_his_kinase"/>
</dbReference>
<evidence type="ECO:0000256" key="5">
    <source>
        <dbReference type="ARBA" id="ARBA00022553"/>
    </source>
</evidence>
<evidence type="ECO:0000256" key="9">
    <source>
        <dbReference type="ARBA" id="ARBA00022840"/>
    </source>
</evidence>
<keyword evidence="5" id="KW-0597">Phosphoprotein</keyword>
<dbReference type="AlphaFoldDB" id="A0A1R3XHT3"/>
<evidence type="ECO:0000256" key="10">
    <source>
        <dbReference type="SAM" id="Phobius"/>
    </source>
</evidence>
<dbReference type="Pfam" id="PF00512">
    <property type="entry name" value="HisKA"/>
    <property type="match status" value="1"/>
</dbReference>
<feature type="transmembrane region" description="Helical" evidence="10">
    <location>
        <begin position="47"/>
        <end position="67"/>
    </location>
</feature>
<dbReference type="InterPro" id="IPR003594">
    <property type="entry name" value="HATPase_dom"/>
</dbReference>
<evidence type="ECO:0000256" key="7">
    <source>
        <dbReference type="ARBA" id="ARBA00022741"/>
    </source>
</evidence>
<dbReference type="GO" id="GO:0000155">
    <property type="term" value="F:phosphorelay sensor kinase activity"/>
    <property type="evidence" value="ECO:0007669"/>
    <property type="project" value="InterPro"/>
</dbReference>
<dbReference type="PROSITE" id="PS50109">
    <property type="entry name" value="HIS_KIN"/>
    <property type="match status" value="1"/>
</dbReference>
<dbReference type="OrthoDB" id="9815202at2"/>
<dbReference type="STRING" id="287098.SAMN05421665_3250"/>
<comment type="catalytic activity">
    <reaction evidence="1">
        <text>ATP + protein L-histidine = ADP + protein N-phospho-L-histidine.</text>
        <dbReference type="EC" id="2.7.13.3"/>
    </reaction>
</comment>
<name>A0A1R3XHT3_9RHOB</name>
<keyword evidence="13" id="KW-1185">Reference proteome</keyword>
<accession>A0A1R3XHT3</accession>
<dbReference type="InterPro" id="IPR003661">
    <property type="entry name" value="HisK_dim/P_dom"/>
</dbReference>
<dbReference type="SMART" id="SM00388">
    <property type="entry name" value="HisKA"/>
    <property type="match status" value="1"/>
</dbReference>
<keyword evidence="10" id="KW-0472">Membrane</keyword>
<evidence type="ECO:0000256" key="8">
    <source>
        <dbReference type="ARBA" id="ARBA00022777"/>
    </source>
</evidence>
<dbReference type="GO" id="GO:0005524">
    <property type="term" value="F:ATP binding"/>
    <property type="evidence" value="ECO:0007669"/>
    <property type="project" value="UniProtKB-KW"/>
</dbReference>
<dbReference type="Pfam" id="PF02518">
    <property type="entry name" value="HATPase_c"/>
    <property type="match status" value="1"/>
</dbReference>
<dbReference type="Gene3D" id="3.30.565.10">
    <property type="entry name" value="Histidine kinase-like ATPase, C-terminal domain"/>
    <property type="match status" value="1"/>
</dbReference>
<keyword evidence="6" id="KW-0808">Transferase</keyword>
<dbReference type="EMBL" id="FTPR01000003">
    <property type="protein sequence ID" value="SIT90847.1"/>
    <property type="molecule type" value="Genomic_DNA"/>
</dbReference>
<evidence type="ECO:0000256" key="4">
    <source>
        <dbReference type="ARBA" id="ARBA00022475"/>
    </source>
</evidence>
<evidence type="ECO:0000259" key="11">
    <source>
        <dbReference type="PROSITE" id="PS50109"/>
    </source>
</evidence>
<protein>
    <recommendedName>
        <fullName evidence="3">histidine kinase</fullName>
        <ecNumber evidence="3">2.7.13.3</ecNumber>
    </recommendedName>
</protein>
<proteinExistence type="predicted"/>
<dbReference type="Proteomes" id="UP000186997">
    <property type="component" value="Unassembled WGS sequence"/>
</dbReference>
<dbReference type="Gene3D" id="1.10.287.130">
    <property type="match status" value="1"/>
</dbReference>
<dbReference type="SUPFAM" id="SSF47384">
    <property type="entry name" value="Homodimeric domain of signal transducing histidine kinase"/>
    <property type="match status" value="1"/>
</dbReference>
<dbReference type="InterPro" id="IPR005467">
    <property type="entry name" value="His_kinase_dom"/>
</dbReference>
<evidence type="ECO:0000313" key="13">
    <source>
        <dbReference type="Proteomes" id="UP000186997"/>
    </source>
</evidence>
<sequence>MPRRVIRKWRPPLAFVLGGTLAAVFCLPLIGIGYFRVAGGILGWGETSWMIGLMAFVATAILGVLLWRLVLQPVRALTAYARNEGASDAPTHFGTPEFSQLGEAVLEMTAALRGREAVLRSYADHVTHELKSPLTVIQGAAELLEDPDLDHADRAQLLRGIRDNTARMEALLDGQRALAQAQDVIAPGECLLSDVVKDILPAVVLTDGLVPLPRDVMDVVATHLVGNALAHGAKTISFDHQGTHLLVQDDGAGISPGNRDRIFDPFFTTRRDAGGTGMGLPIVRQMLEAQGASIRLLDAPGAVFQISFDR</sequence>
<dbReference type="SMART" id="SM00387">
    <property type="entry name" value="HATPase_c"/>
    <property type="match status" value="1"/>
</dbReference>
<dbReference type="RefSeq" id="WP_076660904.1">
    <property type="nucleotide sequence ID" value="NZ_FTPR01000003.1"/>
</dbReference>
<gene>
    <name evidence="12" type="ORF">SAMN05421665_3250</name>
</gene>
<keyword evidence="10" id="KW-1133">Transmembrane helix</keyword>
<comment type="subcellular location">
    <subcellularLocation>
        <location evidence="2">Cell membrane</location>
        <topology evidence="2">Multi-pass membrane protein</topology>
    </subcellularLocation>
</comment>
<keyword evidence="7" id="KW-0547">Nucleotide-binding</keyword>
<reference evidence="13" key="1">
    <citation type="submission" date="2017-01" db="EMBL/GenBank/DDBJ databases">
        <authorList>
            <person name="Varghese N."/>
            <person name="Submissions S."/>
        </authorList>
    </citation>
    <scope>NUCLEOTIDE SEQUENCE [LARGE SCALE GENOMIC DNA]</scope>
    <source>
        <strain evidence="13">DSM 29591</strain>
    </source>
</reference>
<evidence type="ECO:0000256" key="3">
    <source>
        <dbReference type="ARBA" id="ARBA00012438"/>
    </source>
</evidence>
<dbReference type="PANTHER" id="PTHR44936:SF10">
    <property type="entry name" value="SENSOR PROTEIN RSTB"/>
    <property type="match status" value="1"/>
</dbReference>
<evidence type="ECO:0000256" key="6">
    <source>
        <dbReference type="ARBA" id="ARBA00022679"/>
    </source>
</evidence>
<keyword evidence="9" id="KW-0067">ATP-binding</keyword>
<dbReference type="InterPro" id="IPR004358">
    <property type="entry name" value="Sig_transdc_His_kin-like_C"/>
</dbReference>
<keyword evidence="10" id="KW-0812">Transmembrane</keyword>
<dbReference type="CDD" id="cd00082">
    <property type="entry name" value="HisKA"/>
    <property type="match status" value="1"/>
</dbReference>
<dbReference type="InterPro" id="IPR036097">
    <property type="entry name" value="HisK_dim/P_sf"/>
</dbReference>